<feature type="non-terminal residue" evidence="1">
    <location>
        <position position="41"/>
    </location>
</feature>
<evidence type="ECO:0000313" key="1">
    <source>
        <dbReference type="EMBL" id="EGY79612.1"/>
    </source>
</evidence>
<dbReference type="HOGENOM" id="CLU_3281519_0_0_9"/>
<dbReference type="AlphaFoldDB" id="G4D4F0"/>
<sequence>MKGSIFGSMSNIGEAHKIEPLILCKNQHIAANIIILLNIDI</sequence>
<reference evidence="1 2" key="1">
    <citation type="submission" date="2011-06" db="EMBL/GenBank/DDBJ databases">
        <authorList>
            <person name="Muzny D."/>
            <person name="Qin X."/>
            <person name="Deng J."/>
            <person name="Jiang H."/>
            <person name="Liu Y."/>
            <person name="Qu J."/>
            <person name="Song X.-Z."/>
            <person name="Zhang L."/>
            <person name="Thornton R."/>
            <person name="Coyle M."/>
            <person name="Francisco L."/>
            <person name="Jackson L."/>
            <person name="Javaid M."/>
            <person name="Korchina V."/>
            <person name="Kovar C."/>
            <person name="Mata R."/>
            <person name="Mathew T."/>
            <person name="Ngo R."/>
            <person name="Nguyen L."/>
            <person name="Nguyen N."/>
            <person name="Okwuonu G."/>
            <person name="Ongeri F."/>
            <person name="Pham C."/>
            <person name="Simmons D."/>
            <person name="Wilczek-Boney K."/>
            <person name="Hale W."/>
            <person name="Jakkamsetti A."/>
            <person name="Pham P."/>
            <person name="Ruth R."/>
            <person name="San Lucas F."/>
            <person name="Warren J."/>
            <person name="Zhang J."/>
            <person name="Zhao Z."/>
            <person name="Zhou C."/>
            <person name="Zhu D."/>
            <person name="Lee S."/>
            <person name="Bess C."/>
            <person name="Blankenburg K."/>
            <person name="Forbes L."/>
            <person name="Fu Q."/>
            <person name="Gubbala S."/>
            <person name="Hirani K."/>
            <person name="Jayaseelan J.C."/>
            <person name="Lara F."/>
            <person name="Munidasa M."/>
            <person name="Palculict T."/>
            <person name="Patil S."/>
            <person name="Pu L.-L."/>
            <person name="Saada N."/>
            <person name="Tang L."/>
            <person name="Weissenberger G."/>
            <person name="Zhu Y."/>
            <person name="Hemphill L."/>
            <person name="Shang Y."/>
            <person name="Youmans B."/>
            <person name="Ayvaz T."/>
            <person name="Ross M."/>
            <person name="Santibanez J."/>
            <person name="Aqrawi P."/>
            <person name="Gross S."/>
            <person name="Joshi V."/>
            <person name="Fowler G."/>
            <person name="Nazareth L."/>
            <person name="Reid J."/>
            <person name="Worley K."/>
            <person name="Petrosino J."/>
            <person name="Highlander S."/>
            <person name="Gibbs R."/>
        </authorList>
    </citation>
    <scope>NUCLEOTIDE SEQUENCE [LARGE SCALE GENOMIC DNA]</scope>
    <source>
        <strain evidence="1 2">ATCC 29427</strain>
    </source>
</reference>
<comment type="caution">
    <text evidence="1">The sequence shown here is derived from an EMBL/GenBank/DDBJ whole genome shotgun (WGS) entry which is preliminary data.</text>
</comment>
<dbReference type="EMBL" id="AGBB01000123">
    <property type="protein sequence ID" value="EGY79612.1"/>
    <property type="molecule type" value="Genomic_DNA"/>
</dbReference>
<name>G4D4F0_9FIRM</name>
<protein>
    <submittedName>
        <fullName evidence="1">Uncharacterized protein</fullName>
    </submittedName>
</protein>
<proteinExistence type="predicted"/>
<keyword evidence="2" id="KW-1185">Reference proteome</keyword>
<dbReference type="STRING" id="997350.HMPREF9129_1280"/>
<dbReference type="Proteomes" id="UP000003422">
    <property type="component" value="Unassembled WGS sequence"/>
</dbReference>
<gene>
    <name evidence="1" type="ORF">HMPREF9129_1280</name>
</gene>
<organism evidence="1 2">
    <name type="scientific">Peptoniphilus indolicus ATCC 29427</name>
    <dbReference type="NCBI Taxonomy" id="997350"/>
    <lineage>
        <taxon>Bacteria</taxon>
        <taxon>Bacillati</taxon>
        <taxon>Bacillota</taxon>
        <taxon>Tissierellia</taxon>
        <taxon>Tissierellales</taxon>
        <taxon>Peptoniphilaceae</taxon>
        <taxon>Peptoniphilus</taxon>
    </lineage>
</organism>
<accession>G4D4F0</accession>
<evidence type="ECO:0000313" key="2">
    <source>
        <dbReference type="Proteomes" id="UP000003422"/>
    </source>
</evidence>